<name>A0A815V352_9BILA</name>
<protein>
    <submittedName>
        <fullName evidence="1">Uncharacterized protein</fullName>
    </submittedName>
</protein>
<dbReference type="OrthoDB" id="10056446at2759"/>
<evidence type="ECO:0000313" key="2">
    <source>
        <dbReference type="EMBL" id="CAF4383634.1"/>
    </source>
</evidence>
<keyword evidence="3" id="KW-1185">Reference proteome</keyword>
<gene>
    <name evidence="1" type="ORF">GPM918_LOCUS37715</name>
    <name evidence="2" type="ORF">SRO942_LOCUS38491</name>
</gene>
<comment type="caution">
    <text evidence="1">The sequence shown here is derived from an EMBL/GenBank/DDBJ whole genome shotgun (WGS) entry which is preliminary data.</text>
</comment>
<dbReference type="Proteomes" id="UP000663829">
    <property type="component" value="Unassembled WGS sequence"/>
</dbReference>
<dbReference type="AlphaFoldDB" id="A0A815V352"/>
<evidence type="ECO:0000313" key="1">
    <source>
        <dbReference type="EMBL" id="CAF1524620.1"/>
    </source>
</evidence>
<dbReference type="EMBL" id="CAJNOQ010024179">
    <property type="protein sequence ID" value="CAF1524620.1"/>
    <property type="molecule type" value="Genomic_DNA"/>
</dbReference>
<dbReference type="EMBL" id="CAJOBC010089740">
    <property type="protein sequence ID" value="CAF4383634.1"/>
    <property type="molecule type" value="Genomic_DNA"/>
</dbReference>
<proteinExistence type="predicted"/>
<evidence type="ECO:0000313" key="3">
    <source>
        <dbReference type="Proteomes" id="UP000663829"/>
    </source>
</evidence>
<dbReference type="Gene3D" id="3.40.50.1110">
    <property type="entry name" value="SGNH hydrolase"/>
    <property type="match status" value="1"/>
</dbReference>
<accession>A0A815V352</accession>
<organism evidence="1 3">
    <name type="scientific">Didymodactylos carnosus</name>
    <dbReference type="NCBI Taxonomy" id="1234261"/>
    <lineage>
        <taxon>Eukaryota</taxon>
        <taxon>Metazoa</taxon>
        <taxon>Spiralia</taxon>
        <taxon>Gnathifera</taxon>
        <taxon>Rotifera</taxon>
        <taxon>Eurotatoria</taxon>
        <taxon>Bdelloidea</taxon>
        <taxon>Philodinida</taxon>
        <taxon>Philodinidae</taxon>
        <taxon>Didymodactylos</taxon>
    </lineage>
</organism>
<dbReference type="SUPFAM" id="SSF52266">
    <property type="entry name" value="SGNH hydrolase"/>
    <property type="match status" value="1"/>
</dbReference>
<dbReference type="Proteomes" id="UP000681722">
    <property type="component" value="Unassembled WGS sequence"/>
</dbReference>
<sequence>MDGKINTLQEKCNGLQLIVNNQNVPIQSLHQSSSSITDQHNAILKIVDNLTITIDHLNNKLPSCFSNQQFDSLSLRSQKNTSQLVSSTSTSETYPLPNEDTLTKVLSHQNSHPSPIKSPPSAVPITITGSSIIRNLLPGIMNYNGKDCNIKIRTKGGACINHISNLVKTNRIDKQFSDSKHVIISTGSIDIKRITPESAIQNIRSLIRTFKEKFPDTSLALCTLPYQYDPSLKPSLQQQLNKDIEDFTLFLFLDLF</sequence>
<reference evidence="1" key="1">
    <citation type="submission" date="2021-02" db="EMBL/GenBank/DDBJ databases">
        <authorList>
            <person name="Nowell W R."/>
        </authorList>
    </citation>
    <scope>NUCLEOTIDE SEQUENCE</scope>
</reference>
<dbReference type="InterPro" id="IPR036514">
    <property type="entry name" value="SGNH_hydro_sf"/>
</dbReference>